<dbReference type="GO" id="GO:0010468">
    <property type="term" value="P:regulation of gene expression"/>
    <property type="evidence" value="ECO:0007669"/>
    <property type="project" value="TreeGrafter"/>
</dbReference>
<dbReference type="SMART" id="SM00239">
    <property type="entry name" value="C2"/>
    <property type="match status" value="1"/>
</dbReference>
<feature type="compositionally biased region" description="Low complexity" evidence="1">
    <location>
        <begin position="57"/>
        <end position="83"/>
    </location>
</feature>
<dbReference type="Gene3D" id="2.60.40.150">
    <property type="entry name" value="C2 domain"/>
    <property type="match status" value="1"/>
</dbReference>
<dbReference type="EMBL" id="FNXT01000878">
    <property type="protein sequence ID" value="SZX68749.1"/>
    <property type="molecule type" value="Genomic_DNA"/>
</dbReference>
<evidence type="ECO:0000313" key="3">
    <source>
        <dbReference type="EMBL" id="SZX68749.1"/>
    </source>
</evidence>
<evidence type="ECO:0000256" key="1">
    <source>
        <dbReference type="SAM" id="MobiDB-lite"/>
    </source>
</evidence>
<gene>
    <name evidence="3" type="ORF">BQ4739_LOCUS9069</name>
</gene>
<evidence type="ECO:0000313" key="4">
    <source>
        <dbReference type="Proteomes" id="UP000256970"/>
    </source>
</evidence>
<dbReference type="PROSITE" id="PS50004">
    <property type="entry name" value="C2"/>
    <property type="match status" value="1"/>
</dbReference>
<feature type="region of interest" description="Disordered" evidence="1">
    <location>
        <begin position="222"/>
        <end position="274"/>
    </location>
</feature>
<dbReference type="GO" id="GO:0043565">
    <property type="term" value="F:sequence-specific DNA binding"/>
    <property type="evidence" value="ECO:0007669"/>
    <property type="project" value="TreeGrafter"/>
</dbReference>
<feature type="compositionally biased region" description="Low complexity" evidence="1">
    <location>
        <begin position="162"/>
        <end position="208"/>
    </location>
</feature>
<dbReference type="GO" id="GO:0005634">
    <property type="term" value="C:nucleus"/>
    <property type="evidence" value="ECO:0007669"/>
    <property type="project" value="TreeGrafter"/>
</dbReference>
<dbReference type="InterPro" id="IPR000008">
    <property type="entry name" value="C2_dom"/>
</dbReference>
<evidence type="ECO:0000259" key="2">
    <source>
        <dbReference type="PROSITE" id="PS50004"/>
    </source>
</evidence>
<dbReference type="CDD" id="cd00030">
    <property type="entry name" value="C2"/>
    <property type="match status" value="1"/>
</dbReference>
<feature type="compositionally biased region" description="Low complexity" evidence="1">
    <location>
        <begin position="16"/>
        <end position="25"/>
    </location>
</feature>
<dbReference type="Proteomes" id="UP000256970">
    <property type="component" value="Unassembled WGS sequence"/>
</dbReference>
<feature type="domain" description="C2" evidence="2">
    <location>
        <begin position="272"/>
        <end position="395"/>
    </location>
</feature>
<name>A0A383VV83_TETOB</name>
<dbReference type="Pfam" id="PF00168">
    <property type="entry name" value="C2"/>
    <property type="match status" value="1"/>
</dbReference>
<feature type="region of interest" description="Disordered" evidence="1">
    <location>
        <begin position="1"/>
        <end position="208"/>
    </location>
</feature>
<dbReference type="PANTHER" id="PTHR14312">
    <property type="entry name" value="CREB/ATF BZIP TRANSCRIPTION FACTOR"/>
    <property type="match status" value="1"/>
</dbReference>
<dbReference type="PANTHER" id="PTHR14312:SF1">
    <property type="entry name" value="BASIC-LEUCINE ZIPPER TRANSCRIPTION FACTOR A"/>
    <property type="match status" value="1"/>
</dbReference>
<protein>
    <recommendedName>
        <fullName evidence="2">C2 domain-containing protein</fullName>
    </recommendedName>
</protein>
<feature type="compositionally biased region" description="Polar residues" evidence="1">
    <location>
        <begin position="91"/>
        <end position="115"/>
    </location>
</feature>
<proteinExistence type="predicted"/>
<dbReference type="InterPro" id="IPR035892">
    <property type="entry name" value="C2_domain_sf"/>
</dbReference>
<dbReference type="STRING" id="3088.A0A383VV83"/>
<organism evidence="3 4">
    <name type="scientific">Tetradesmus obliquus</name>
    <name type="common">Green alga</name>
    <name type="synonym">Acutodesmus obliquus</name>
    <dbReference type="NCBI Taxonomy" id="3088"/>
    <lineage>
        <taxon>Eukaryota</taxon>
        <taxon>Viridiplantae</taxon>
        <taxon>Chlorophyta</taxon>
        <taxon>core chlorophytes</taxon>
        <taxon>Chlorophyceae</taxon>
        <taxon>CS clade</taxon>
        <taxon>Sphaeropleales</taxon>
        <taxon>Scenedesmaceae</taxon>
        <taxon>Tetradesmus</taxon>
    </lineage>
</organism>
<accession>A0A383VV83</accession>
<feature type="compositionally biased region" description="Polar residues" evidence="1">
    <location>
        <begin position="1"/>
        <end position="15"/>
    </location>
</feature>
<dbReference type="AlphaFoldDB" id="A0A383VV83"/>
<feature type="compositionally biased region" description="Low complexity" evidence="1">
    <location>
        <begin position="222"/>
        <end position="266"/>
    </location>
</feature>
<dbReference type="SUPFAM" id="SSF49562">
    <property type="entry name" value="C2 domain (Calcium/lipid-binding domain, CaLB)"/>
    <property type="match status" value="1"/>
</dbReference>
<keyword evidence="4" id="KW-1185">Reference proteome</keyword>
<sequence>MGSSAAAEQSCVSAMQQLQLQQQHQVSSNSSPCPQLAHAMPDAQQQQPHEYPSALTAPSHPQQQQQQQQQAPAYSSLQQQQSAFAGVPYPQVTSSHASSFNSTMSNGYSSNNGQHTAAAAAAPQGSSSFHGSPFASGSFNSASEHSFVAPASSLSGHSSGAYPQLPQQQPYPQQQQQQQPHPQQQQQQPYPQQPYSHTQHQQQQQGPYAQPYPQQQLYLQQPYPQQQQQRQPYQSQQPQQLQQLQQSPYPQHPYPQQQQQQQGHALPPYPAVPLPLPFNAPPEKVHNGYDVMVYILQAKNLPGMDWWNGLADPYVIITALPPGEQGIQYTTKTVYKDLNPTFDEFFEVGNLPGGTSVLVEVWDKDVVTEDDMIGRASWAFAPRELLPAAVAGGLAGDASWGRLMVPLKLQHPRNKKDMGTVELEVCYRPSVRAGKPAMMGPVKFKQTLSPTAGLFTGHFWGRDDTMCFSTYKLYLLHIDATFKDVRMPWNRKYDKAVQIFKSPVALGLVRTQHRTLYATNVGMSRCGVLGSSKDFFELFKCGVRGGQRRYFTYCLLRDSLRCSETGAAFFNDMLSKHAMHAGGEEEVLYAGEFCIVPDASAAAGYRLVIDNNSGTYAPAAAQLPLMSQLFTANFPDMVVEVLASDDPRLKQYQQECPSRATA</sequence>
<feature type="compositionally biased region" description="Polar residues" evidence="1">
    <location>
        <begin position="124"/>
        <end position="144"/>
    </location>
</feature>
<reference evidence="3 4" key="1">
    <citation type="submission" date="2016-10" db="EMBL/GenBank/DDBJ databases">
        <authorList>
            <person name="Cai Z."/>
        </authorList>
    </citation>
    <scope>NUCLEOTIDE SEQUENCE [LARGE SCALE GENOMIC DNA]</scope>
</reference>